<dbReference type="SFLD" id="SFLDG00002">
    <property type="entry name" value="C1.7:_P-type_atpase_like"/>
    <property type="match status" value="1"/>
</dbReference>
<dbReference type="InterPro" id="IPR023299">
    <property type="entry name" value="ATPase_P-typ_cyto_dom_N"/>
</dbReference>
<keyword evidence="3" id="KW-1003">Cell membrane</keyword>
<evidence type="ECO:0000256" key="7">
    <source>
        <dbReference type="ARBA" id="ARBA00022840"/>
    </source>
</evidence>
<evidence type="ECO:0000256" key="8">
    <source>
        <dbReference type="ARBA" id="ARBA00022842"/>
    </source>
</evidence>
<feature type="transmembrane region" description="Helical" evidence="12">
    <location>
        <begin position="707"/>
        <end position="727"/>
    </location>
</feature>
<dbReference type="SUPFAM" id="SSF56784">
    <property type="entry name" value="HAD-like"/>
    <property type="match status" value="1"/>
</dbReference>
<feature type="transmembrane region" description="Helical" evidence="12">
    <location>
        <begin position="86"/>
        <end position="102"/>
    </location>
</feature>
<dbReference type="SFLD" id="SFLDS00003">
    <property type="entry name" value="Haloacid_Dehalogenase"/>
    <property type="match status" value="1"/>
</dbReference>
<accession>A0A1F7WDI2</accession>
<dbReference type="FunFam" id="3.40.50.1000:FF:000028">
    <property type="entry name" value="Calcium-transporting P-type ATPase, putative"/>
    <property type="match status" value="1"/>
</dbReference>
<dbReference type="PANTHER" id="PTHR43294">
    <property type="entry name" value="SODIUM/POTASSIUM-TRANSPORTING ATPASE SUBUNIT ALPHA"/>
    <property type="match status" value="1"/>
</dbReference>
<dbReference type="PRINTS" id="PR00120">
    <property type="entry name" value="HATPASE"/>
</dbReference>
<dbReference type="Pfam" id="PF13246">
    <property type="entry name" value="Cation_ATPase"/>
    <property type="match status" value="1"/>
</dbReference>
<dbReference type="InterPro" id="IPR006068">
    <property type="entry name" value="ATPase_P-typ_cation-transptr_C"/>
</dbReference>
<sequence length="912" mass="99194">MSNFSIKDPHIRSADEVVSQLQADSVHGLTSKEAESRLVDCGPNELPKPKKRSLILLFLSQFNNRLIYVLLVATVISFLSGQRNDAHGILLAVLINAVFGFWQEHKAEAAIEQLQAMIVLESTVLRDGTVHRLRSAEIVPGDILLLQEGDRIPADCRVVSLKDLRTDESALTGESGSVRKVTEVVEVGVGRSDMINMIWMGTSVVAGTARAVVTATGSRTAFGGIAVSLSAIMDEPSPLQKRIDQLGQKLGLASVILASIVFLFGCLSGFSFQEMFFFSVALVVSIIPEGLPAVLAVVLAIGIQRMAKRNAIIRHVPSVETLGVADVICTDKTGTLTENKMTVRQLYVDGRDWSVTGEGWKPEGAFMIDGRKVHPAELLTLNRLLKVAVTCNHASLTIKNERPDVIGDPTEAALVVMGAKAGFDRQDLLAEFDLVDEIPFSSTRRYQARLVESHSLDGIKERQLFVVGAFEVLKTRSISVGGDEGSRLLAEVEDELDAAVERLGERAMRVLAVACRTVSLDQSSVLGDDDVSGLELLGLIGMIDPPRVGVTEAIAKCSRAGVRVMMATGDHKATALAIARQVGILNKDSAAGGRCGVFTDQEISSMSDEEFDRILDNAAVFARVSPETKLRIVERLELAGHVVAMTGDGVNDAPALKRASIGVSMGISGTDVSKEVSDMVLADDNFISIVNAVEEGRIIFRNIKQTVGYLFMTNVGEVVTVLISLVARFPLPILPAQILWMNLVTDGLPSIALATERRTKDVLDQPPHSREAPILTRRVLFLTVIVAGLMCLGTLGLFSWALRSGDLVYARTVAFTTMAVFQLWNVFSMRSIRTSLFKLGFLSNGYVFLAVVASLLMQIVVLYLPPLQRIFRTVPLGWIDWIVIVVVSSSVFFAVEIYKWFLRRKALSGSRI</sequence>
<evidence type="ECO:0000313" key="14">
    <source>
        <dbReference type="EMBL" id="OGM00886.1"/>
    </source>
</evidence>
<dbReference type="SUPFAM" id="SSF81653">
    <property type="entry name" value="Calcium ATPase, transduction domain A"/>
    <property type="match status" value="1"/>
</dbReference>
<dbReference type="InterPro" id="IPR036412">
    <property type="entry name" value="HAD-like_sf"/>
</dbReference>
<keyword evidence="10 12" id="KW-1133">Transmembrane helix</keyword>
<feature type="transmembrane region" description="Helical" evidence="12">
    <location>
        <begin position="808"/>
        <end position="827"/>
    </location>
</feature>
<dbReference type="InterPro" id="IPR004014">
    <property type="entry name" value="ATPase_P-typ_cation-transptr_N"/>
</dbReference>
<organism evidence="14 15">
    <name type="scientific">Candidatus Uhrbacteria bacterium RIFOXYC2_FULL_47_19</name>
    <dbReference type="NCBI Taxonomy" id="1802424"/>
    <lineage>
        <taxon>Bacteria</taxon>
        <taxon>Candidatus Uhriibacteriota</taxon>
    </lineage>
</organism>
<dbReference type="InterPro" id="IPR023214">
    <property type="entry name" value="HAD_sf"/>
</dbReference>
<evidence type="ECO:0000259" key="13">
    <source>
        <dbReference type="SMART" id="SM00831"/>
    </source>
</evidence>
<dbReference type="Pfam" id="PF00690">
    <property type="entry name" value="Cation_ATPase_N"/>
    <property type="match status" value="1"/>
</dbReference>
<dbReference type="Proteomes" id="UP000176988">
    <property type="component" value="Unassembled WGS sequence"/>
</dbReference>
<reference evidence="14 15" key="1">
    <citation type="journal article" date="2016" name="Nat. Commun.">
        <title>Thousands of microbial genomes shed light on interconnected biogeochemical processes in an aquifer system.</title>
        <authorList>
            <person name="Anantharaman K."/>
            <person name="Brown C.T."/>
            <person name="Hug L.A."/>
            <person name="Sharon I."/>
            <person name="Castelle C.J."/>
            <person name="Probst A.J."/>
            <person name="Thomas B.C."/>
            <person name="Singh A."/>
            <person name="Wilkins M.J."/>
            <person name="Karaoz U."/>
            <person name="Brodie E.L."/>
            <person name="Williams K.H."/>
            <person name="Hubbard S.S."/>
            <person name="Banfield J.F."/>
        </authorList>
    </citation>
    <scope>NUCLEOTIDE SEQUENCE [LARGE SCALE GENOMIC DNA]</scope>
</reference>
<dbReference type="Gene3D" id="3.40.1110.10">
    <property type="entry name" value="Calcium-transporting ATPase, cytoplasmic domain N"/>
    <property type="match status" value="1"/>
</dbReference>
<evidence type="ECO:0000256" key="11">
    <source>
        <dbReference type="ARBA" id="ARBA00023136"/>
    </source>
</evidence>
<dbReference type="InterPro" id="IPR018303">
    <property type="entry name" value="ATPase_P-typ_P_site"/>
</dbReference>
<comment type="similarity">
    <text evidence="2">Belongs to the cation transport ATPase (P-type) (TC 3.A.3) family. Type IIA subfamily.</text>
</comment>
<dbReference type="Pfam" id="PF00122">
    <property type="entry name" value="E1-E2_ATPase"/>
    <property type="match status" value="1"/>
</dbReference>
<keyword evidence="9" id="KW-1278">Translocase</keyword>
<evidence type="ECO:0000313" key="15">
    <source>
        <dbReference type="Proteomes" id="UP000176988"/>
    </source>
</evidence>
<dbReference type="GO" id="GO:0005886">
    <property type="term" value="C:plasma membrane"/>
    <property type="evidence" value="ECO:0007669"/>
    <property type="project" value="UniProtKB-SubCell"/>
</dbReference>
<evidence type="ECO:0000256" key="6">
    <source>
        <dbReference type="ARBA" id="ARBA00022741"/>
    </source>
</evidence>
<keyword evidence="6" id="KW-0547">Nucleotide-binding</keyword>
<feature type="transmembrane region" description="Helical" evidence="12">
    <location>
        <begin position="733"/>
        <end position="754"/>
    </location>
</feature>
<keyword evidence="11 12" id="KW-0472">Membrane</keyword>
<evidence type="ECO:0000256" key="4">
    <source>
        <dbReference type="ARBA" id="ARBA00022553"/>
    </source>
</evidence>
<dbReference type="GO" id="GO:0006883">
    <property type="term" value="P:intracellular sodium ion homeostasis"/>
    <property type="evidence" value="ECO:0007669"/>
    <property type="project" value="TreeGrafter"/>
</dbReference>
<feature type="transmembrane region" description="Helical" evidence="12">
    <location>
        <begin position="839"/>
        <end position="864"/>
    </location>
</feature>
<dbReference type="GO" id="GO:0005524">
    <property type="term" value="F:ATP binding"/>
    <property type="evidence" value="ECO:0007669"/>
    <property type="project" value="UniProtKB-KW"/>
</dbReference>
<comment type="caution">
    <text evidence="14">The sequence shown here is derived from an EMBL/GenBank/DDBJ whole genome shotgun (WGS) entry which is preliminary data.</text>
</comment>
<name>A0A1F7WDI2_9BACT</name>
<keyword evidence="5 12" id="KW-0812">Transmembrane</keyword>
<dbReference type="GO" id="GO:0036376">
    <property type="term" value="P:sodium ion export across plasma membrane"/>
    <property type="evidence" value="ECO:0007669"/>
    <property type="project" value="TreeGrafter"/>
</dbReference>
<proteinExistence type="inferred from homology"/>
<dbReference type="Pfam" id="PF00689">
    <property type="entry name" value="Cation_ATPase_C"/>
    <property type="match status" value="1"/>
</dbReference>
<evidence type="ECO:0000256" key="9">
    <source>
        <dbReference type="ARBA" id="ARBA00022967"/>
    </source>
</evidence>
<feature type="transmembrane region" description="Helical" evidence="12">
    <location>
        <begin position="779"/>
        <end position="802"/>
    </location>
</feature>
<dbReference type="PROSITE" id="PS00154">
    <property type="entry name" value="ATPASE_E1_E2"/>
    <property type="match status" value="1"/>
</dbReference>
<dbReference type="GO" id="GO:1990573">
    <property type="term" value="P:potassium ion import across plasma membrane"/>
    <property type="evidence" value="ECO:0007669"/>
    <property type="project" value="TreeGrafter"/>
</dbReference>
<dbReference type="InterPro" id="IPR059000">
    <property type="entry name" value="ATPase_P-type_domA"/>
</dbReference>
<feature type="domain" description="Cation-transporting P-type ATPase N-terminal" evidence="13">
    <location>
        <begin position="8"/>
        <end position="82"/>
    </location>
</feature>
<dbReference type="InterPro" id="IPR050510">
    <property type="entry name" value="Cation_transp_ATPase_P-type"/>
</dbReference>
<keyword evidence="8" id="KW-0460">Magnesium</keyword>
<dbReference type="PRINTS" id="PR00119">
    <property type="entry name" value="CATATPASE"/>
</dbReference>
<dbReference type="InterPro" id="IPR001757">
    <property type="entry name" value="P_typ_ATPase"/>
</dbReference>
<feature type="transmembrane region" description="Helical" evidence="12">
    <location>
        <begin position="54"/>
        <end position="80"/>
    </location>
</feature>
<dbReference type="Gene3D" id="3.40.50.1000">
    <property type="entry name" value="HAD superfamily/HAD-like"/>
    <property type="match status" value="1"/>
</dbReference>
<evidence type="ECO:0000256" key="10">
    <source>
        <dbReference type="ARBA" id="ARBA00022989"/>
    </source>
</evidence>
<dbReference type="Gene3D" id="1.20.1110.10">
    <property type="entry name" value="Calcium-transporting ATPase, transmembrane domain"/>
    <property type="match status" value="1"/>
</dbReference>
<evidence type="ECO:0000256" key="3">
    <source>
        <dbReference type="ARBA" id="ARBA00022475"/>
    </source>
</evidence>
<protein>
    <recommendedName>
        <fullName evidence="13">Cation-transporting P-type ATPase N-terminal domain-containing protein</fullName>
    </recommendedName>
</protein>
<dbReference type="SFLD" id="SFLDF00027">
    <property type="entry name" value="p-type_atpase"/>
    <property type="match status" value="1"/>
</dbReference>
<dbReference type="AlphaFoldDB" id="A0A1F7WDI2"/>
<evidence type="ECO:0000256" key="5">
    <source>
        <dbReference type="ARBA" id="ARBA00022692"/>
    </source>
</evidence>
<dbReference type="Gene3D" id="2.70.150.10">
    <property type="entry name" value="Calcium-transporting ATPase, cytoplasmic transduction domain A"/>
    <property type="match status" value="1"/>
</dbReference>
<evidence type="ECO:0000256" key="12">
    <source>
        <dbReference type="SAM" id="Phobius"/>
    </source>
</evidence>
<feature type="transmembrane region" description="Helical" evidence="12">
    <location>
        <begin position="876"/>
        <end position="895"/>
    </location>
</feature>
<gene>
    <name evidence="14" type="ORF">A2480_00090</name>
</gene>
<evidence type="ECO:0000256" key="2">
    <source>
        <dbReference type="ARBA" id="ARBA00005675"/>
    </source>
</evidence>
<feature type="transmembrane region" description="Helical" evidence="12">
    <location>
        <begin position="250"/>
        <end position="270"/>
    </location>
</feature>
<dbReference type="InterPro" id="IPR023298">
    <property type="entry name" value="ATPase_P-typ_TM_dom_sf"/>
</dbReference>
<dbReference type="InterPro" id="IPR044492">
    <property type="entry name" value="P_typ_ATPase_HD_dom"/>
</dbReference>
<dbReference type="GO" id="GO:0016887">
    <property type="term" value="F:ATP hydrolysis activity"/>
    <property type="evidence" value="ECO:0007669"/>
    <property type="project" value="InterPro"/>
</dbReference>
<dbReference type="InterPro" id="IPR008250">
    <property type="entry name" value="ATPase_P-typ_transduc_dom_A_sf"/>
</dbReference>
<dbReference type="EMBL" id="MGFG01000021">
    <property type="protein sequence ID" value="OGM00886.1"/>
    <property type="molecule type" value="Genomic_DNA"/>
</dbReference>
<dbReference type="PANTHER" id="PTHR43294:SF21">
    <property type="entry name" value="CATION TRANSPORTING ATPASE"/>
    <property type="match status" value="1"/>
</dbReference>
<dbReference type="GO" id="GO:1902600">
    <property type="term" value="P:proton transmembrane transport"/>
    <property type="evidence" value="ECO:0007669"/>
    <property type="project" value="TreeGrafter"/>
</dbReference>
<dbReference type="GO" id="GO:0005391">
    <property type="term" value="F:P-type sodium:potassium-exchanging transporter activity"/>
    <property type="evidence" value="ECO:0007669"/>
    <property type="project" value="TreeGrafter"/>
</dbReference>
<dbReference type="FunFam" id="2.70.150.10:FF:000160">
    <property type="entry name" value="Sarcoplasmic/endoplasmic reticulum calcium ATPase 1"/>
    <property type="match status" value="1"/>
</dbReference>
<feature type="transmembrane region" description="Helical" evidence="12">
    <location>
        <begin position="276"/>
        <end position="303"/>
    </location>
</feature>
<keyword evidence="4" id="KW-0597">Phosphoprotein</keyword>
<dbReference type="STRING" id="1802424.A2480_00090"/>
<comment type="subcellular location">
    <subcellularLocation>
        <location evidence="1">Cell membrane</location>
        <topology evidence="1">Multi-pass membrane protein</topology>
    </subcellularLocation>
</comment>
<evidence type="ECO:0000256" key="1">
    <source>
        <dbReference type="ARBA" id="ARBA00004651"/>
    </source>
</evidence>
<dbReference type="SUPFAM" id="SSF81665">
    <property type="entry name" value="Calcium ATPase, transmembrane domain M"/>
    <property type="match status" value="1"/>
</dbReference>
<dbReference type="SMART" id="SM00831">
    <property type="entry name" value="Cation_ATPase_N"/>
    <property type="match status" value="1"/>
</dbReference>
<dbReference type="SUPFAM" id="SSF81660">
    <property type="entry name" value="Metal cation-transporting ATPase, ATP-binding domain N"/>
    <property type="match status" value="1"/>
</dbReference>
<dbReference type="NCBIfam" id="TIGR01494">
    <property type="entry name" value="ATPase_P-type"/>
    <property type="match status" value="2"/>
</dbReference>
<keyword evidence="7" id="KW-0067">ATP-binding</keyword>
<dbReference type="GO" id="GO:0030007">
    <property type="term" value="P:intracellular potassium ion homeostasis"/>
    <property type="evidence" value="ECO:0007669"/>
    <property type="project" value="TreeGrafter"/>
</dbReference>